<keyword evidence="3" id="KW-0443">Lipid metabolism</keyword>
<feature type="region of interest" description="Disordered" evidence="4">
    <location>
        <begin position="1"/>
        <end position="32"/>
    </location>
</feature>
<dbReference type="InterPro" id="IPR017395">
    <property type="entry name" value="Chlorophyllase-like"/>
</dbReference>
<organism evidence="5 6">
    <name type="scientific">Asanoa ferruginea</name>
    <dbReference type="NCBI Taxonomy" id="53367"/>
    <lineage>
        <taxon>Bacteria</taxon>
        <taxon>Bacillati</taxon>
        <taxon>Actinomycetota</taxon>
        <taxon>Actinomycetes</taxon>
        <taxon>Micromonosporales</taxon>
        <taxon>Micromonosporaceae</taxon>
        <taxon>Asanoa</taxon>
    </lineage>
</organism>
<gene>
    <name evidence="5" type="ORF">DFJ67_3245</name>
</gene>
<dbReference type="SUPFAM" id="SSF53474">
    <property type="entry name" value="alpha/beta-Hydrolases"/>
    <property type="match status" value="1"/>
</dbReference>
<dbReference type="PANTHER" id="PTHR10272">
    <property type="entry name" value="PLATELET-ACTIVATING FACTOR ACETYLHYDROLASE"/>
    <property type="match status" value="1"/>
</dbReference>
<evidence type="ECO:0000256" key="2">
    <source>
        <dbReference type="ARBA" id="ARBA00022963"/>
    </source>
</evidence>
<keyword evidence="6" id="KW-1185">Reference proteome</keyword>
<evidence type="ECO:0000313" key="5">
    <source>
        <dbReference type="EMBL" id="REF97248.1"/>
    </source>
</evidence>
<evidence type="ECO:0000256" key="4">
    <source>
        <dbReference type="SAM" id="MobiDB-lite"/>
    </source>
</evidence>
<evidence type="ECO:0000256" key="1">
    <source>
        <dbReference type="ARBA" id="ARBA00022801"/>
    </source>
</evidence>
<keyword evidence="1" id="KW-0378">Hydrolase</keyword>
<dbReference type="Proteomes" id="UP000256913">
    <property type="component" value="Unassembled WGS sequence"/>
</dbReference>
<evidence type="ECO:0000313" key="6">
    <source>
        <dbReference type="Proteomes" id="UP000256913"/>
    </source>
</evidence>
<protein>
    <submittedName>
        <fullName evidence="5">Chlorophyllase-like protein</fullName>
    </submittedName>
</protein>
<name>A0A3D9ZIN1_9ACTN</name>
<reference evidence="5 6" key="1">
    <citation type="submission" date="2018-08" db="EMBL/GenBank/DDBJ databases">
        <title>Sequencing the genomes of 1000 actinobacteria strains.</title>
        <authorList>
            <person name="Klenk H.-P."/>
        </authorList>
    </citation>
    <scope>NUCLEOTIDE SEQUENCE [LARGE SCALE GENOMIC DNA]</scope>
    <source>
        <strain evidence="5 6">DSM 44099</strain>
    </source>
</reference>
<keyword evidence="2" id="KW-0442">Lipid degradation</keyword>
<accession>A0A3D9ZIN1</accession>
<dbReference type="RefSeq" id="WP_116068642.1">
    <property type="nucleotide sequence ID" value="NZ_BONB01000020.1"/>
</dbReference>
<dbReference type="GO" id="GO:0016042">
    <property type="term" value="P:lipid catabolic process"/>
    <property type="evidence" value="ECO:0007669"/>
    <property type="project" value="UniProtKB-KW"/>
</dbReference>
<comment type="caution">
    <text evidence="5">The sequence shown here is derived from an EMBL/GenBank/DDBJ whole genome shotgun (WGS) entry which is preliminary data.</text>
</comment>
<proteinExistence type="predicted"/>
<evidence type="ECO:0000256" key="3">
    <source>
        <dbReference type="ARBA" id="ARBA00023098"/>
    </source>
</evidence>
<dbReference type="OrthoDB" id="5243890at2"/>
<dbReference type="GO" id="GO:0003847">
    <property type="term" value="F:1-alkyl-2-acetylglycerophosphocholine esterase activity"/>
    <property type="evidence" value="ECO:0007669"/>
    <property type="project" value="TreeGrafter"/>
</dbReference>
<dbReference type="AlphaFoldDB" id="A0A3D9ZIN1"/>
<dbReference type="Pfam" id="PF07224">
    <property type="entry name" value="Chlorophyllase"/>
    <property type="match status" value="1"/>
</dbReference>
<dbReference type="PANTHER" id="PTHR10272:SF0">
    <property type="entry name" value="PLATELET-ACTIVATING FACTOR ACETYLHYDROLASE"/>
    <property type="match status" value="1"/>
</dbReference>
<dbReference type="Gene3D" id="3.40.50.1820">
    <property type="entry name" value="alpha/beta hydrolase"/>
    <property type="match status" value="1"/>
</dbReference>
<sequence>MTSRTGGPTDPAPSVANAGHFGAQDRPVTHRSTSPRVAVGLVAALVGAAALAGCGADARQVTPVFRTPAASPTAVSPTPFTGKAPTKSFDVGVRELDLSRDGRALATTIYYPEGTGRFPLVLFSHGLGGRPSDYAPLLRRWTAAGFVVAAPAYPHTSGGVRDYDVLDVVNQPADASYVIGKVLALDKRSGDRFFGRLAIDRVAAAGHSAGGITTVGMFTLARDPRLDAGIVLSGNALGAGTGFRGAAAPMLFVHGKRDETISYASGKAAYDAVPWPKAMLSFPKGDHGETLLRDGGASFEVLADATTEFLRYALYGDSAAKPRIDKAAGQGDVATLDDRL</sequence>
<dbReference type="EMBL" id="QUMQ01000001">
    <property type="protein sequence ID" value="REF97248.1"/>
    <property type="molecule type" value="Genomic_DNA"/>
</dbReference>
<dbReference type="InterPro" id="IPR029058">
    <property type="entry name" value="AB_hydrolase_fold"/>
</dbReference>